<proteinExistence type="predicted"/>
<feature type="signal peptide" evidence="1">
    <location>
        <begin position="1"/>
        <end position="18"/>
    </location>
</feature>
<reference evidence="2" key="1">
    <citation type="submission" date="2022-07" db="EMBL/GenBank/DDBJ databases">
        <title>Arcobacter roscoffensis sp. nov., a marine bacterium isolated from coastal seawater collected from Roscoff, France.</title>
        <authorList>
            <person name="Pascual J."/>
            <person name="Lepeaux C."/>
            <person name="Methner A."/>
            <person name="Overmann J."/>
        </authorList>
    </citation>
    <scope>NUCLEOTIDE SEQUENCE</scope>
    <source>
        <strain evidence="2">ARW1-2F2</strain>
    </source>
</reference>
<organism evidence="2 3">
    <name type="scientific">Arcobacter roscoffensis</name>
    <dbReference type="NCBI Taxonomy" id="2961520"/>
    <lineage>
        <taxon>Bacteria</taxon>
        <taxon>Pseudomonadati</taxon>
        <taxon>Campylobacterota</taxon>
        <taxon>Epsilonproteobacteria</taxon>
        <taxon>Campylobacterales</taxon>
        <taxon>Arcobacteraceae</taxon>
        <taxon>Arcobacter</taxon>
    </lineage>
</organism>
<feature type="chain" id="PRO_5046918954" description="FAD/FMN-containing dehydrogenase" evidence="1">
    <location>
        <begin position="19"/>
        <end position="150"/>
    </location>
</feature>
<name>A0ABY5E6X0_9BACT</name>
<evidence type="ECO:0000313" key="2">
    <source>
        <dbReference type="EMBL" id="UTJ06506.1"/>
    </source>
</evidence>
<dbReference type="EMBL" id="CP100595">
    <property type="protein sequence ID" value="UTJ06506.1"/>
    <property type="molecule type" value="Genomic_DNA"/>
</dbReference>
<keyword evidence="3" id="KW-1185">Reference proteome</keyword>
<evidence type="ECO:0008006" key="4">
    <source>
        <dbReference type="Google" id="ProtNLM"/>
    </source>
</evidence>
<evidence type="ECO:0000313" key="3">
    <source>
        <dbReference type="Proteomes" id="UP001060012"/>
    </source>
</evidence>
<dbReference type="Proteomes" id="UP001060012">
    <property type="component" value="Chromosome"/>
</dbReference>
<accession>A0ABY5E6X0</accession>
<keyword evidence="1" id="KW-0732">Signal</keyword>
<dbReference type="RefSeq" id="WP_254576685.1">
    <property type="nucleotide sequence ID" value="NZ_CP100595.1"/>
</dbReference>
<sequence>MKKILFVAALLIATFANALNIGDSTPTFEIKDQFEKMHKISADAKTIIVAESRGTSVIIREYLLTKDTNFLETNKAHYIADISGMPSLISKFIALPKMKKYPFSILLVNEEQAKSFSTKEDKITVYSVENGKVTNVKYITTTEELDAVFK</sequence>
<gene>
    <name evidence="2" type="ORF">NJU99_14870</name>
</gene>
<protein>
    <recommendedName>
        <fullName evidence="4">FAD/FMN-containing dehydrogenase</fullName>
    </recommendedName>
</protein>
<evidence type="ECO:0000256" key="1">
    <source>
        <dbReference type="SAM" id="SignalP"/>
    </source>
</evidence>